<dbReference type="Proteomes" id="UP000027821">
    <property type="component" value="Unassembled WGS sequence"/>
</dbReference>
<protein>
    <submittedName>
        <fullName evidence="1">Uncharacterized protein</fullName>
    </submittedName>
</protein>
<dbReference type="EMBL" id="JMIH01000024">
    <property type="protein sequence ID" value="KEO72708.1"/>
    <property type="molecule type" value="Genomic_DNA"/>
</dbReference>
<comment type="caution">
    <text evidence="1">The sequence shown here is derived from an EMBL/GenBank/DDBJ whole genome shotgun (WGS) entry which is preliminary data.</text>
</comment>
<keyword evidence="2" id="KW-1185">Reference proteome</keyword>
<dbReference type="Pfam" id="PF14079">
    <property type="entry name" value="DUF4260"/>
    <property type="match status" value="1"/>
</dbReference>
<name>A0A074KYM8_9BACT</name>
<dbReference type="RefSeq" id="WP_035077444.1">
    <property type="nucleotide sequence ID" value="NZ_JMIH01000024.1"/>
</dbReference>
<gene>
    <name evidence="1" type="ORF">EL17_18425</name>
</gene>
<sequence>MLAIAVLIVGLWLDDDMLTIGGIIPCGHSDIERVFGFFFKFHDHFNPTRPVHIRVENNAGIN</sequence>
<dbReference type="AlphaFoldDB" id="A0A074KYM8"/>
<dbReference type="InterPro" id="IPR025356">
    <property type="entry name" value="DUF4260"/>
</dbReference>
<evidence type="ECO:0000313" key="1">
    <source>
        <dbReference type="EMBL" id="KEO72708.1"/>
    </source>
</evidence>
<proteinExistence type="predicted"/>
<accession>A0A074KYM8</accession>
<organism evidence="1 2">
    <name type="scientific">Anditalea andensis</name>
    <dbReference type="NCBI Taxonomy" id="1048983"/>
    <lineage>
        <taxon>Bacteria</taxon>
        <taxon>Pseudomonadati</taxon>
        <taxon>Bacteroidota</taxon>
        <taxon>Cytophagia</taxon>
        <taxon>Cytophagales</taxon>
        <taxon>Cytophagaceae</taxon>
        <taxon>Anditalea</taxon>
    </lineage>
</organism>
<reference evidence="1 2" key="1">
    <citation type="submission" date="2014-04" db="EMBL/GenBank/DDBJ databases">
        <title>Characterization and application of a salt tolerant electro-active bacterium.</title>
        <authorList>
            <person name="Yang L."/>
            <person name="Wei S."/>
            <person name="Tay Q.X.M."/>
        </authorList>
    </citation>
    <scope>NUCLEOTIDE SEQUENCE [LARGE SCALE GENOMIC DNA]</scope>
    <source>
        <strain evidence="1 2">LY1</strain>
    </source>
</reference>
<evidence type="ECO:0000313" key="2">
    <source>
        <dbReference type="Proteomes" id="UP000027821"/>
    </source>
</evidence>